<gene>
    <name evidence="3" type="ORF">GCM10009710_31830</name>
</gene>
<dbReference type="RefSeq" id="WP_344203376.1">
    <property type="nucleotide sequence ID" value="NZ_BAAAME010000005.1"/>
</dbReference>
<keyword evidence="1" id="KW-0472">Membrane</keyword>
<evidence type="ECO:0000256" key="1">
    <source>
        <dbReference type="SAM" id="Phobius"/>
    </source>
</evidence>
<evidence type="ECO:0000313" key="4">
    <source>
        <dbReference type="Proteomes" id="UP001501057"/>
    </source>
</evidence>
<protein>
    <recommendedName>
        <fullName evidence="2">CBU-0592-like domain-containing protein</fullName>
    </recommendedName>
</protein>
<sequence length="98" mass="10117">MIAGMLGWLGAGGTFVAYVLVARGRLSVDSWRYAALNAVGGTMGCLASAVYGAWGSAFSNAVWAAVGLHALVTIAAARRRQREVPVTVESQDSVALCS</sequence>
<organism evidence="3 4">
    <name type="scientific">Aeromicrobium alkaliterrae</name>
    <dbReference type="NCBI Taxonomy" id="302168"/>
    <lineage>
        <taxon>Bacteria</taxon>
        <taxon>Bacillati</taxon>
        <taxon>Actinomycetota</taxon>
        <taxon>Actinomycetes</taxon>
        <taxon>Propionibacteriales</taxon>
        <taxon>Nocardioidaceae</taxon>
        <taxon>Aeromicrobium</taxon>
    </lineage>
</organism>
<feature type="domain" description="CBU-0592-like" evidence="2">
    <location>
        <begin position="5"/>
        <end position="77"/>
    </location>
</feature>
<evidence type="ECO:0000259" key="2">
    <source>
        <dbReference type="Pfam" id="PF26604"/>
    </source>
</evidence>
<comment type="caution">
    <text evidence="3">The sequence shown here is derived from an EMBL/GenBank/DDBJ whole genome shotgun (WGS) entry which is preliminary data.</text>
</comment>
<name>A0ABN2K707_9ACTN</name>
<evidence type="ECO:0000313" key="3">
    <source>
        <dbReference type="EMBL" id="GAA1749475.1"/>
    </source>
</evidence>
<dbReference type="Proteomes" id="UP001501057">
    <property type="component" value="Unassembled WGS sequence"/>
</dbReference>
<dbReference type="EMBL" id="BAAAME010000005">
    <property type="protein sequence ID" value="GAA1749475.1"/>
    <property type="molecule type" value="Genomic_DNA"/>
</dbReference>
<keyword evidence="1" id="KW-1133">Transmembrane helix</keyword>
<proteinExistence type="predicted"/>
<feature type="transmembrane region" description="Helical" evidence="1">
    <location>
        <begin position="34"/>
        <end position="54"/>
    </location>
</feature>
<feature type="transmembrane region" description="Helical" evidence="1">
    <location>
        <begin position="6"/>
        <end position="22"/>
    </location>
</feature>
<keyword evidence="1" id="KW-0812">Transmembrane</keyword>
<keyword evidence="4" id="KW-1185">Reference proteome</keyword>
<dbReference type="InterPro" id="IPR058058">
    <property type="entry name" value="CBU_0592-like"/>
</dbReference>
<accession>A0ABN2K707</accession>
<dbReference type="NCBIfam" id="NF047864">
    <property type="entry name" value="CBU_0592_membra"/>
    <property type="match status" value="1"/>
</dbReference>
<reference evidence="3 4" key="1">
    <citation type="journal article" date="2019" name="Int. J. Syst. Evol. Microbiol.">
        <title>The Global Catalogue of Microorganisms (GCM) 10K type strain sequencing project: providing services to taxonomists for standard genome sequencing and annotation.</title>
        <authorList>
            <consortium name="The Broad Institute Genomics Platform"/>
            <consortium name="The Broad Institute Genome Sequencing Center for Infectious Disease"/>
            <person name="Wu L."/>
            <person name="Ma J."/>
        </authorList>
    </citation>
    <scope>NUCLEOTIDE SEQUENCE [LARGE SCALE GENOMIC DNA]</scope>
    <source>
        <strain evidence="3 4">JCM 13518</strain>
    </source>
</reference>
<dbReference type="Pfam" id="PF26604">
    <property type="entry name" value="CBU_0592"/>
    <property type="match status" value="1"/>
</dbReference>
<feature type="transmembrane region" description="Helical" evidence="1">
    <location>
        <begin position="60"/>
        <end position="77"/>
    </location>
</feature>